<dbReference type="Proteomes" id="UP000601789">
    <property type="component" value="Unassembled WGS sequence"/>
</dbReference>
<evidence type="ECO:0000313" key="1">
    <source>
        <dbReference type="EMBL" id="MBI1619928.1"/>
    </source>
</evidence>
<gene>
    <name evidence="1" type="ORF">IOD40_04525</name>
</gene>
<sequence>MALRPPSRYQSSAIGVSSASGVLNTLDHEILGEKAAALGRAGEKVQSALGRLGVEPADSPRREKLVKQAADAVYAYFIQRELCGLRRHHDVIREYSIPAEVLLRLGAS</sequence>
<evidence type="ECO:0000313" key="2">
    <source>
        <dbReference type="Proteomes" id="UP000601789"/>
    </source>
</evidence>
<organism evidence="1 2">
    <name type="scientific">Aquamicrobium zhengzhouense</name>
    <dbReference type="NCBI Taxonomy" id="2781738"/>
    <lineage>
        <taxon>Bacteria</taxon>
        <taxon>Pseudomonadati</taxon>
        <taxon>Pseudomonadota</taxon>
        <taxon>Alphaproteobacteria</taxon>
        <taxon>Hyphomicrobiales</taxon>
        <taxon>Phyllobacteriaceae</taxon>
        <taxon>Aquamicrobium</taxon>
    </lineage>
</organism>
<protein>
    <submittedName>
        <fullName evidence="1">Uncharacterized protein</fullName>
    </submittedName>
</protein>
<proteinExistence type="predicted"/>
<dbReference type="Pfam" id="PF20370">
    <property type="entry name" value="DUF6665"/>
    <property type="match status" value="1"/>
</dbReference>
<accession>A0ABS0SBV7</accession>
<reference evidence="1 2" key="1">
    <citation type="submission" date="2020-10" db="EMBL/GenBank/DDBJ databases">
        <title>Aquamicrobium zhengzhouensis sp. nov., a exopolysaccharide producing bacterium isolated from farmland soil.</title>
        <authorList>
            <person name="Wang X."/>
        </authorList>
    </citation>
    <scope>NUCLEOTIDE SEQUENCE [LARGE SCALE GENOMIC DNA]</scope>
    <source>
        <strain evidence="2">cd-1</strain>
    </source>
</reference>
<dbReference type="InterPro" id="IPR046606">
    <property type="entry name" value="DUF6665"/>
</dbReference>
<name>A0ABS0SBV7_9HYPH</name>
<dbReference type="EMBL" id="JADGMQ010000002">
    <property type="protein sequence ID" value="MBI1619928.1"/>
    <property type="molecule type" value="Genomic_DNA"/>
</dbReference>
<comment type="caution">
    <text evidence="1">The sequence shown here is derived from an EMBL/GenBank/DDBJ whole genome shotgun (WGS) entry which is preliminary data.</text>
</comment>
<keyword evidence="2" id="KW-1185">Reference proteome</keyword>
<dbReference type="RefSeq" id="WP_198474752.1">
    <property type="nucleotide sequence ID" value="NZ_JADGMQ010000002.1"/>
</dbReference>